<evidence type="ECO:0000313" key="11">
    <source>
        <dbReference type="EMBL" id="ADE34117.1"/>
    </source>
</evidence>
<keyword evidence="7" id="KW-0539">Nucleus</keyword>
<dbReference type="InterPro" id="IPR052426">
    <property type="entry name" value="Plant_dev_regulator"/>
</dbReference>
<dbReference type="PROSITE" id="PS50157">
    <property type="entry name" value="ZINC_FINGER_C2H2_2"/>
    <property type="match status" value="1"/>
</dbReference>
<evidence type="ECO:0000256" key="4">
    <source>
        <dbReference type="ARBA" id="ARBA00022833"/>
    </source>
</evidence>
<evidence type="ECO:0000256" key="3">
    <source>
        <dbReference type="ARBA" id="ARBA00022771"/>
    </source>
</evidence>
<proteinExistence type="predicted"/>
<dbReference type="PANTHER" id="PTHR45801">
    <property type="entry name" value="OS07G0101800 PROTEIN"/>
    <property type="match status" value="1"/>
</dbReference>
<reference evidence="11" key="1">
    <citation type="submission" date="2010-02" db="EMBL/GenBank/DDBJ databases">
        <title>Isolation of Putative Strawberry Superman Homologs.</title>
        <authorList>
            <person name="Orcheski B.B."/>
            <person name="Davis T.M."/>
        </authorList>
    </citation>
    <scope>NUCLEOTIDE SEQUENCE</scope>
</reference>
<keyword evidence="2" id="KW-0479">Metal-binding</keyword>
<dbReference type="PROSITE" id="PS00028">
    <property type="entry name" value="ZINC_FINGER_C2H2_1"/>
    <property type="match status" value="1"/>
</dbReference>
<dbReference type="SUPFAM" id="SSF57667">
    <property type="entry name" value="beta-beta-alpha zinc fingers"/>
    <property type="match status" value="1"/>
</dbReference>
<accession>D5LGH1</accession>
<dbReference type="InterPro" id="IPR013087">
    <property type="entry name" value="Znf_C2H2_type"/>
</dbReference>
<protein>
    <submittedName>
        <fullName evidence="11">Superman-like protein FRASUP3</fullName>
    </submittedName>
</protein>
<evidence type="ECO:0000256" key="5">
    <source>
        <dbReference type="ARBA" id="ARBA00023015"/>
    </source>
</evidence>
<feature type="region of interest" description="Disordered" evidence="9">
    <location>
        <begin position="98"/>
        <end position="126"/>
    </location>
</feature>
<evidence type="ECO:0000256" key="7">
    <source>
        <dbReference type="ARBA" id="ARBA00023242"/>
    </source>
</evidence>
<dbReference type="GO" id="GO:0005634">
    <property type="term" value="C:nucleus"/>
    <property type="evidence" value="ECO:0007669"/>
    <property type="project" value="UniProtKB-SubCell"/>
</dbReference>
<evidence type="ECO:0000256" key="9">
    <source>
        <dbReference type="SAM" id="MobiDB-lite"/>
    </source>
</evidence>
<name>D5LGH1_FRAVR</name>
<comment type="subcellular location">
    <subcellularLocation>
        <location evidence="1">Nucleus</location>
    </subcellularLocation>
</comment>
<dbReference type="EMBL" id="GU830921">
    <property type="protein sequence ID" value="ADE34117.1"/>
    <property type="molecule type" value="Genomic_DNA"/>
</dbReference>
<keyword evidence="4" id="KW-0862">Zinc</keyword>
<feature type="compositionally biased region" description="Pro residues" evidence="9">
    <location>
        <begin position="100"/>
        <end position="116"/>
    </location>
</feature>
<sequence length="223" mass="24504">MQRNTGSCKSLVMTKAIDGDSNTNNKKNTEDDEVCMNVYPWPPRCYICGFCKREFKSAQALGGHMNVHRKDRAKLRSSPPADWIGQYTHSTILNLNLKPNPNPTFVPSPPPSPPSPFSTASTRQQLSPLTTSFSSVPSWISQSSHPPPTFSSPSATCHTENMKWLVGGNLSGPSLNLKSFDLSSQMKINAESQEDGCMRLDLEIGVLGGNSEDEIDLELRLGY</sequence>
<evidence type="ECO:0000256" key="1">
    <source>
        <dbReference type="ARBA" id="ARBA00004123"/>
    </source>
</evidence>
<dbReference type="InterPro" id="IPR036236">
    <property type="entry name" value="Znf_C2H2_sf"/>
</dbReference>
<feature type="domain" description="C2H2-type" evidence="10">
    <location>
        <begin position="46"/>
        <end position="73"/>
    </location>
</feature>
<dbReference type="PANTHER" id="PTHR45801:SF110">
    <property type="entry name" value="TRANSCRIPTIONAL REGULATOR SUPERMAN"/>
    <property type="match status" value="1"/>
</dbReference>
<dbReference type="GO" id="GO:0008270">
    <property type="term" value="F:zinc ion binding"/>
    <property type="evidence" value="ECO:0007669"/>
    <property type="project" value="UniProtKB-KW"/>
</dbReference>
<dbReference type="Pfam" id="PF13912">
    <property type="entry name" value="zf-C2H2_6"/>
    <property type="match status" value="1"/>
</dbReference>
<keyword evidence="3 8" id="KW-0863">Zinc-finger</keyword>
<keyword evidence="5" id="KW-0805">Transcription regulation</keyword>
<evidence type="ECO:0000259" key="10">
    <source>
        <dbReference type="PROSITE" id="PS50157"/>
    </source>
</evidence>
<keyword evidence="6" id="KW-0804">Transcription</keyword>
<organism evidence="11">
    <name type="scientific">Fragaria virginiana subsp. virginiana</name>
    <dbReference type="NCBI Taxonomy" id="101018"/>
    <lineage>
        <taxon>Eukaryota</taxon>
        <taxon>Viridiplantae</taxon>
        <taxon>Streptophyta</taxon>
        <taxon>Embryophyta</taxon>
        <taxon>Tracheophyta</taxon>
        <taxon>Spermatophyta</taxon>
        <taxon>Magnoliopsida</taxon>
        <taxon>eudicotyledons</taxon>
        <taxon>Gunneridae</taxon>
        <taxon>Pentapetalae</taxon>
        <taxon>rosids</taxon>
        <taxon>fabids</taxon>
        <taxon>Rosales</taxon>
        <taxon>Rosaceae</taxon>
        <taxon>Rosoideae</taxon>
        <taxon>Potentilleae</taxon>
        <taxon>Fragariinae</taxon>
        <taxon>Fragaria</taxon>
    </lineage>
</organism>
<evidence type="ECO:0000256" key="2">
    <source>
        <dbReference type="ARBA" id="ARBA00022723"/>
    </source>
</evidence>
<evidence type="ECO:0000256" key="8">
    <source>
        <dbReference type="PROSITE-ProRule" id="PRU00042"/>
    </source>
</evidence>
<dbReference type="AlphaFoldDB" id="D5LGH1"/>
<evidence type="ECO:0000256" key="6">
    <source>
        <dbReference type="ARBA" id="ARBA00023163"/>
    </source>
</evidence>